<feature type="transmembrane region" description="Helical" evidence="1">
    <location>
        <begin position="73"/>
        <end position="92"/>
    </location>
</feature>
<sequence>MPSTKLGRWGFGLIITAAGLVALSMITALFLSNPAAGTAYNVLGILAPVFILVSLVALVLSWIAILKGKDRGLLLIIFASILTALCLFFLIGEVAESSWSRN</sequence>
<accession>A0A173LWN1</accession>
<evidence type="ECO:0000256" key="1">
    <source>
        <dbReference type="SAM" id="Phobius"/>
    </source>
</evidence>
<dbReference type="AlphaFoldDB" id="A0A173LWN1"/>
<evidence type="ECO:0000313" key="3">
    <source>
        <dbReference type="Proteomes" id="UP000243847"/>
    </source>
</evidence>
<protein>
    <submittedName>
        <fullName evidence="2">Putative FtsK/SpoIIIE family protein</fullName>
    </submittedName>
</protein>
<dbReference type="Proteomes" id="UP000243847">
    <property type="component" value="Chromosome sequence1"/>
</dbReference>
<reference evidence="2 3" key="1">
    <citation type="journal article" date="2016" name="Genome Announc.">
        <title>Complete Genome Sequence of Aurantimicrobium minutum Type Strain KNCT, a Planktonic Ultramicrobacterium Isolated from River Water.</title>
        <authorList>
            <person name="Nakai R."/>
            <person name="Fujisawa T."/>
            <person name="Nakamura Y."/>
            <person name="Nishide H."/>
            <person name="Uchiyama I."/>
            <person name="Baba T."/>
            <person name="Toyoda A."/>
            <person name="Fujiyama A."/>
            <person name="Naganuma T."/>
            <person name="Niki H."/>
        </authorList>
    </citation>
    <scope>NUCLEOTIDE SEQUENCE [LARGE SCALE GENOMIC DNA]</scope>
    <source>
        <strain evidence="2 3">KNC</strain>
    </source>
</reference>
<dbReference type="KEGG" id="amin:AUMI_17150"/>
<proteinExistence type="predicted"/>
<feature type="transmembrane region" description="Helical" evidence="1">
    <location>
        <begin position="12"/>
        <end position="31"/>
    </location>
</feature>
<keyword evidence="1" id="KW-1133">Transmembrane helix</keyword>
<dbReference type="EMBL" id="AP017457">
    <property type="protein sequence ID" value="BAU99257.1"/>
    <property type="molecule type" value="Genomic_DNA"/>
</dbReference>
<organism evidence="2 3">
    <name type="scientific">Aurantimicrobium minutum</name>
    <dbReference type="NCBI Taxonomy" id="708131"/>
    <lineage>
        <taxon>Bacteria</taxon>
        <taxon>Bacillati</taxon>
        <taxon>Actinomycetota</taxon>
        <taxon>Actinomycetes</taxon>
        <taxon>Micrococcales</taxon>
        <taxon>Microbacteriaceae</taxon>
        <taxon>Aurantimicrobium</taxon>
    </lineage>
</organism>
<keyword evidence="1" id="KW-0472">Membrane</keyword>
<feature type="transmembrane region" description="Helical" evidence="1">
    <location>
        <begin position="43"/>
        <end position="66"/>
    </location>
</feature>
<gene>
    <name evidence="2" type="ORF">AUMI_17150</name>
</gene>
<name>A0A173LWN1_9MICO</name>
<evidence type="ECO:0000313" key="2">
    <source>
        <dbReference type="EMBL" id="BAU99257.1"/>
    </source>
</evidence>
<dbReference type="RefSeq" id="WP_096381444.1">
    <property type="nucleotide sequence ID" value="NZ_AP017457.1"/>
</dbReference>
<keyword evidence="1" id="KW-0812">Transmembrane</keyword>
<dbReference type="GeneID" id="80451905"/>